<proteinExistence type="predicted"/>
<dbReference type="PROSITE" id="PS00211">
    <property type="entry name" value="ABC_TRANSPORTER_1"/>
    <property type="match status" value="1"/>
</dbReference>
<keyword evidence="1" id="KW-0813">Transport</keyword>
<dbReference type="PANTHER" id="PTHR43790">
    <property type="entry name" value="CARBOHYDRATE TRANSPORT ATP-BINDING PROTEIN MG119-RELATED"/>
    <property type="match status" value="1"/>
</dbReference>
<dbReference type="GO" id="GO:0005524">
    <property type="term" value="F:ATP binding"/>
    <property type="evidence" value="ECO:0007669"/>
    <property type="project" value="UniProtKB-KW"/>
</dbReference>
<keyword evidence="5" id="KW-0547">Nucleotide-binding</keyword>
<evidence type="ECO:0000256" key="1">
    <source>
        <dbReference type="ARBA" id="ARBA00022448"/>
    </source>
</evidence>
<evidence type="ECO:0000256" key="2">
    <source>
        <dbReference type="ARBA" id="ARBA00022475"/>
    </source>
</evidence>
<evidence type="ECO:0000259" key="9">
    <source>
        <dbReference type="PROSITE" id="PS50893"/>
    </source>
</evidence>
<reference evidence="10" key="1">
    <citation type="submission" date="2023-03" db="EMBL/GenBank/DDBJ databases">
        <title>Actinoallomurus iriomotensis NBRC 103684.</title>
        <authorList>
            <person name="Ichikawa N."/>
            <person name="Sato H."/>
            <person name="Tonouchi N."/>
        </authorList>
    </citation>
    <scope>NUCLEOTIDE SEQUENCE</scope>
    <source>
        <strain evidence="10">NBRC 103684</strain>
    </source>
</reference>
<dbReference type="InterPro" id="IPR050107">
    <property type="entry name" value="ABC_carbohydrate_import_ATPase"/>
</dbReference>
<evidence type="ECO:0000256" key="4">
    <source>
        <dbReference type="ARBA" id="ARBA00022737"/>
    </source>
</evidence>
<dbReference type="InterPro" id="IPR017871">
    <property type="entry name" value="ABC_transporter-like_CS"/>
</dbReference>
<keyword evidence="3" id="KW-0762">Sugar transport</keyword>
<protein>
    <submittedName>
        <fullName evidence="10">Sugar ABC transporter ATP-binding protein</fullName>
    </submittedName>
</protein>
<keyword evidence="4" id="KW-0677">Repeat</keyword>
<dbReference type="InterPro" id="IPR003593">
    <property type="entry name" value="AAA+_ATPase"/>
</dbReference>
<evidence type="ECO:0000256" key="7">
    <source>
        <dbReference type="ARBA" id="ARBA00022967"/>
    </source>
</evidence>
<dbReference type="RefSeq" id="WP_285583690.1">
    <property type="nucleotide sequence ID" value="NZ_BSTK01000022.1"/>
</dbReference>
<keyword evidence="7" id="KW-1278">Translocase</keyword>
<evidence type="ECO:0000313" key="11">
    <source>
        <dbReference type="Proteomes" id="UP001165074"/>
    </source>
</evidence>
<feature type="domain" description="ABC transporter" evidence="9">
    <location>
        <begin position="263"/>
        <end position="507"/>
    </location>
</feature>
<dbReference type="Pfam" id="PF00005">
    <property type="entry name" value="ABC_tran"/>
    <property type="match status" value="2"/>
</dbReference>
<keyword evidence="11" id="KW-1185">Reference proteome</keyword>
<dbReference type="CDD" id="cd03215">
    <property type="entry name" value="ABC_Carb_Monos_II"/>
    <property type="match status" value="1"/>
</dbReference>
<evidence type="ECO:0000256" key="6">
    <source>
        <dbReference type="ARBA" id="ARBA00022840"/>
    </source>
</evidence>
<evidence type="ECO:0000313" key="10">
    <source>
        <dbReference type="EMBL" id="GLY91832.1"/>
    </source>
</evidence>
<dbReference type="Proteomes" id="UP001165074">
    <property type="component" value="Unassembled WGS sequence"/>
</dbReference>
<evidence type="ECO:0000256" key="3">
    <source>
        <dbReference type="ARBA" id="ARBA00022597"/>
    </source>
</evidence>
<keyword evidence="2" id="KW-1003">Cell membrane</keyword>
<sequence length="514" mass="54110">MTAGATPRLEVAGIGKTFGSACVLSDARLTVRPGQLHALVGQNGSGKSTLVKVLTGYHAPDAGGTIRVDGAELRLPVRWAQAHAAGVSVVHQDLGLLDHLTVAENIGVGGYSRTRYLRRVDWRAQRTVAAKALRSLRLDLDPAAPVGTLDAAHRAGVAIARAMRDLVPGAGLVILDESTRSLGRDELRRFHEMLRRVMDTGTSVLLVSHSLDEVLTFADRVTVLRDGRVVGQDLDTAGQTEQAVARLMLGKDVDRVTAPVAGARPAPAAQVSGLHGPGAAGLDLSIGAGEVVGLTGIPGSGVEHLPYLIAGARPARAGRLAVGGAVVDLPKAGVGACIRAGVALVPERRDRDGLAMSLSVRDNICLPRLRRDGRRYWVGRRWQQRETAEAIRSLGIRPNAPMRLVGELSGGNQQKVLLAKWMSVGPKLVILHEPTQAVDVGARSDILNAVRRAADSGVAVLLVSAEAADLAAACDRILVYHGPDRLEEIRTDDPDTVLDAVYATAPTPPTPTAS</sequence>
<dbReference type="EMBL" id="BSTK01000022">
    <property type="protein sequence ID" value="GLY91832.1"/>
    <property type="molecule type" value="Genomic_DNA"/>
</dbReference>
<dbReference type="AlphaFoldDB" id="A0A9W6SFC1"/>
<dbReference type="Gene3D" id="3.40.50.300">
    <property type="entry name" value="P-loop containing nucleotide triphosphate hydrolases"/>
    <property type="match status" value="2"/>
</dbReference>
<dbReference type="InterPro" id="IPR027417">
    <property type="entry name" value="P-loop_NTPase"/>
</dbReference>
<dbReference type="GO" id="GO:0016887">
    <property type="term" value="F:ATP hydrolysis activity"/>
    <property type="evidence" value="ECO:0007669"/>
    <property type="project" value="InterPro"/>
</dbReference>
<dbReference type="PROSITE" id="PS50893">
    <property type="entry name" value="ABC_TRANSPORTER_2"/>
    <property type="match status" value="2"/>
</dbReference>
<name>A0A9W6SFC1_9ACTN</name>
<keyword evidence="8" id="KW-0472">Membrane</keyword>
<dbReference type="SMART" id="SM00382">
    <property type="entry name" value="AAA"/>
    <property type="match status" value="2"/>
</dbReference>
<comment type="caution">
    <text evidence="10">The sequence shown here is derived from an EMBL/GenBank/DDBJ whole genome shotgun (WGS) entry which is preliminary data.</text>
</comment>
<dbReference type="InterPro" id="IPR003439">
    <property type="entry name" value="ABC_transporter-like_ATP-bd"/>
</dbReference>
<gene>
    <name evidence="10" type="ORF">Airi02_097600</name>
</gene>
<dbReference type="SUPFAM" id="SSF52540">
    <property type="entry name" value="P-loop containing nucleoside triphosphate hydrolases"/>
    <property type="match status" value="2"/>
</dbReference>
<dbReference type="CDD" id="cd03216">
    <property type="entry name" value="ABC_Carb_Monos_I"/>
    <property type="match status" value="1"/>
</dbReference>
<accession>A0A9W6SFC1</accession>
<evidence type="ECO:0000256" key="5">
    <source>
        <dbReference type="ARBA" id="ARBA00022741"/>
    </source>
</evidence>
<keyword evidence="6 10" id="KW-0067">ATP-binding</keyword>
<evidence type="ECO:0000256" key="8">
    <source>
        <dbReference type="ARBA" id="ARBA00023136"/>
    </source>
</evidence>
<dbReference type="PANTHER" id="PTHR43790:SF3">
    <property type="entry name" value="D-ALLOSE IMPORT ATP-BINDING PROTEIN ALSA-RELATED"/>
    <property type="match status" value="1"/>
</dbReference>
<organism evidence="10 11">
    <name type="scientific">Actinoallomurus iriomotensis</name>
    <dbReference type="NCBI Taxonomy" id="478107"/>
    <lineage>
        <taxon>Bacteria</taxon>
        <taxon>Bacillati</taxon>
        <taxon>Actinomycetota</taxon>
        <taxon>Actinomycetes</taxon>
        <taxon>Streptosporangiales</taxon>
        <taxon>Thermomonosporaceae</taxon>
        <taxon>Actinoallomurus</taxon>
    </lineage>
</organism>
<feature type="domain" description="ABC transporter" evidence="9">
    <location>
        <begin position="9"/>
        <end position="251"/>
    </location>
</feature>